<feature type="compositionally biased region" description="Basic and acidic residues" evidence="2">
    <location>
        <begin position="1"/>
        <end position="11"/>
    </location>
</feature>
<evidence type="ECO:0000313" key="3">
    <source>
        <dbReference type="EMBL" id="EIW79170.1"/>
    </source>
</evidence>
<dbReference type="Proteomes" id="UP000053558">
    <property type="component" value="Unassembled WGS sequence"/>
</dbReference>
<dbReference type="GeneID" id="19205680"/>
<organism evidence="3 4">
    <name type="scientific">Coniophora puteana (strain RWD-64-598)</name>
    <name type="common">Brown rot fungus</name>
    <dbReference type="NCBI Taxonomy" id="741705"/>
    <lineage>
        <taxon>Eukaryota</taxon>
        <taxon>Fungi</taxon>
        <taxon>Dikarya</taxon>
        <taxon>Basidiomycota</taxon>
        <taxon>Agaricomycotina</taxon>
        <taxon>Agaricomycetes</taxon>
        <taxon>Agaricomycetidae</taxon>
        <taxon>Boletales</taxon>
        <taxon>Coniophorineae</taxon>
        <taxon>Coniophoraceae</taxon>
        <taxon>Coniophora</taxon>
    </lineage>
</organism>
<feature type="compositionally biased region" description="Polar residues" evidence="2">
    <location>
        <begin position="79"/>
        <end position="92"/>
    </location>
</feature>
<feature type="compositionally biased region" description="Low complexity" evidence="2">
    <location>
        <begin position="400"/>
        <end position="411"/>
    </location>
</feature>
<sequence>MSAHDSAHDNDNASQHSKRYSIDGALELERELENEPVSPTSGSAPDRPQSLDPHVLASIITQLQQSVADLTRERDELSRSLNESRANEASVQESLTLITETYNQTKNELEAANTKLNDNEDAISLLRTKVEESRRGLMRLQSESRRASQAPSSMDLARAGLGGFGSPPPGNKRSSFVPLTGTANGRAHRRISSVSDNMSLFDASNFTSPNSMMTTFGEQTALPATSKSSKRMSGFFNRASPPQSIYPPEESAELEQLRRELSALKTELEDVKAELAEANEAKEASDMCAKALRAFIEDNKVGEKSYEQIDLSVQPIAIPKTMNHDSQHSKKPSANGSASAGWGLNKLWGTGAPPKSPPTSHSVSTSPTTALGKKFGDFFSRPGNSLSHQAPMYNGMSDTSSIPESIEPVSPAEEHAGMKIDVRTNSTTSSSLVGSPEPSKPITLAHSPALEMA</sequence>
<comment type="caution">
    <text evidence="3">The sequence shown here is derived from an EMBL/GenBank/DDBJ whole genome shotgun (WGS) entry which is preliminary data.</text>
</comment>
<gene>
    <name evidence="3" type="ORF">CONPUDRAFT_166958</name>
</gene>
<dbReference type="EMBL" id="JH711581">
    <property type="protein sequence ID" value="EIW79170.1"/>
    <property type="molecule type" value="Genomic_DNA"/>
</dbReference>
<feature type="region of interest" description="Disordered" evidence="2">
    <location>
        <begin position="1"/>
        <end position="54"/>
    </location>
</feature>
<evidence type="ECO:0000256" key="2">
    <source>
        <dbReference type="SAM" id="MobiDB-lite"/>
    </source>
</evidence>
<keyword evidence="4" id="KW-1185">Reference proteome</keyword>
<protein>
    <submittedName>
        <fullName evidence="3">Uncharacterized protein</fullName>
    </submittedName>
</protein>
<proteinExistence type="predicted"/>
<feature type="compositionally biased region" description="Polar residues" evidence="2">
    <location>
        <begin position="423"/>
        <end position="433"/>
    </location>
</feature>
<feature type="compositionally biased region" description="Low complexity" evidence="2">
    <location>
        <begin position="358"/>
        <end position="369"/>
    </location>
</feature>
<feature type="region of interest" description="Disordered" evidence="2">
    <location>
        <begin position="322"/>
        <end position="453"/>
    </location>
</feature>
<reference evidence="4" key="1">
    <citation type="journal article" date="2012" name="Science">
        <title>The Paleozoic origin of enzymatic lignin decomposition reconstructed from 31 fungal genomes.</title>
        <authorList>
            <person name="Floudas D."/>
            <person name="Binder M."/>
            <person name="Riley R."/>
            <person name="Barry K."/>
            <person name="Blanchette R.A."/>
            <person name="Henrissat B."/>
            <person name="Martinez A.T."/>
            <person name="Otillar R."/>
            <person name="Spatafora J.W."/>
            <person name="Yadav J.S."/>
            <person name="Aerts A."/>
            <person name="Benoit I."/>
            <person name="Boyd A."/>
            <person name="Carlson A."/>
            <person name="Copeland A."/>
            <person name="Coutinho P.M."/>
            <person name="de Vries R.P."/>
            <person name="Ferreira P."/>
            <person name="Findley K."/>
            <person name="Foster B."/>
            <person name="Gaskell J."/>
            <person name="Glotzer D."/>
            <person name="Gorecki P."/>
            <person name="Heitman J."/>
            <person name="Hesse C."/>
            <person name="Hori C."/>
            <person name="Igarashi K."/>
            <person name="Jurgens J.A."/>
            <person name="Kallen N."/>
            <person name="Kersten P."/>
            <person name="Kohler A."/>
            <person name="Kuees U."/>
            <person name="Kumar T.K.A."/>
            <person name="Kuo A."/>
            <person name="LaButti K."/>
            <person name="Larrondo L.F."/>
            <person name="Lindquist E."/>
            <person name="Ling A."/>
            <person name="Lombard V."/>
            <person name="Lucas S."/>
            <person name="Lundell T."/>
            <person name="Martin R."/>
            <person name="McLaughlin D.J."/>
            <person name="Morgenstern I."/>
            <person name="Morin E."/>
            <person name="Murat C."/>
            <person name="Nagy L.G."/>
            <person name="Nolan M."/>
            <person name="Ohm R.A."/>
            <person name="Patyshakuliyeva A."/>
            <person name="Rokas A."/>
            <person name="Ruiz-Duenas F.J."/>
            <person name="Sabat G."/>
            <person name="Salamov A."/>
            <person name="Samejima M."/>
            <person name="Schmutz J."/>
            <person name="Slot J.C."/>
            <person name="St John F."/>
            <person name="Stenlid J."/>
            <person name="Sun H."/>
            <person name="Sun S."/>
            <person name="Syed K."/>
            <person name="Tsang A."/>
            <person name="Wiebenga A."/>
            <person name="Young D."/>
            <person name="Pisabarro A."/>
            <person name="Eastwood D.C."/>
            <person name="Martin F."/>
            <person name="Cullen D."/>
            <person name="Grigoriev I.V."/>
            <person name="Hibbett D.S."/>
        </authorList>
    </citation>
    <scope>NUCLEOTIDE SEQUENCE [LARGE SCALE GENOMIC DNA]</scope>
    <source>
        <strain evidence="4">RWD-64-598 SS2</strain>
    </source>
</reference>
<dbReference type="KEGG" id="cput:CONPUDRAFT_166958"/>
<accession>A0A5M3MJQ9</accession>
<feature type="compositionally biased region" description="Basic and acidic residues" evidence="2">
    <location>
        <begin position="412"/>
        <end position="422"/>
    </location>
</feature>
<dbReference type="OMA" id="LAHIVMQ"/>
<dbReference type="OrthoDB" id="2505754at2759"/>
<feature type="coiled-coil region" evidence="1">
    <location>
        <begin position="251"/>
        <end position="285"/>
    </location>
</feature>
<dbReference type="AlphaFoldDB" id="A0A5M3MJQ9"/>
<name>A0A5M3MJQ9_CONPW</name>
<feature type="region of interest" description="Disordered" evidence="2">
    <location>
        <begin position="67"/>
        <end position="92"/>
    </location>
</feature>
<evidence type="ECO:0000256" key="1">
    <source>
        <dbReference type="SAM" id="Coils"/>
    </source>
</evidence>
<dbReference type="RefSeq" id="XP_007770861.1">
    <property type="nucleotide sequence ID" value="XM_007772671.1"/>
</dbReference>
<keyword evidence="1" id="KW-0175">Coiled coil</keyword>
<evidence type="ECO:0000313" key="4">
    <source>
        <dbReference type="Proteomes" id="UP000053558"/>
    </source>
</evidence>